<organism evidence="1 2">
    <name type="scientific">Roridomyces roridus</name>
    <dbReference type="NCBI Taxonomy" id="1738132"/>
    <lineage>
        <taxon>Eukaryota</taxon>
        <taxon>Fungi</taxon>
        <taxon>Dikarya</taxon>
        <taxon>Basidiomycota</taxon>
        <taxon>Agaricomycotina</taxon>
        <taxon>Agaricomycetes</taxon>
        <taxon>Agaricomycetidae</taxon>
        <taxon>Agaricales</taxon>
        <taxon>Marasmiineae</taxon>
        <taxon>Mycenaceae</taxon>
        <taxon>Roridomyces</taxon>
    </lineage>
</organism>
<evidence type="ECO:0000313" key="1">
    <source>
        <dbReference type="EMBL" id="KAJ7647037.1"/>
    </source>
</evidence>
<dbReference type="Gene3D" id="3.40.50.720">
    <property type="entry name" value="NAD(P)-binding Rossmann-like Domain"/>
    <property type="match status" value="1"/>
</dbReference>
<protein>
    <recommendedName>
        <fullName evidence="3">NAD(P)-binding domain-containing protein</fullName>
    </recommendedName>
</protein>
<dbReference type="PANTHER" id="PTHR15020:SF50">
    <property type="entry name" value="UPF0659 PROTEIN YMR090W"/>
    <property type="match status" value="1"/>
</dbReference>
<comment type="caution">
    <text evidence="1">The sequence shown here is derived from an EMBL/GenBank/DDBJ whole genome shotgun (WGS) entry which is preliminary data.</text>
</comment>
<evidence type="ECO:0008006" key="3">
    <source>
        <dbReference type="Google" id="ProtNLM"/>
    </source>
</evidence>
<dbReference type="AlphaFoldDB" id="A0AAD7CF51"/>
<dbReference type="SUPFAM" id="SSF51735">
    <property type="entry name" value="NAD(P)-binding Rossmann-fold domains"/>
    <property type="match status" value="1"/>
</dbReference>
<evidence type="ECO:0000313" key="2">
    <source>
        <dbReference type="Proteomes" id="UP001221142"/>
    </source>
</evidence>
<dbReference type="PANTHER" id="PTHR15020">
    <property type="entry name" value="FLAVIN REDUCTASE-RELATED"/>
    <property type="match status" value="1"/>
</dbReference>
<gene>
    <name evidence="1" type="ORF">FB45DRAFT_186954</name>
</gene>
<reference evidence="1" key="1">
    <citation type="submission" date="2023-03" db="EMBL/GenBank/DDBJ databases">
        <title>Massive genome expansion in bonnet fungi (Mycena s.s.) driven by repeated elements and novel gene families across ecological guilds.</title>
        <authorList>
            <consortium name="Lawrence Berkeley National Laboratory"/>
            <person name="Harder C.B."/>
            <person name="Miyauchi S."/>
            <person name="Viragh M."/>
            <person name="Kuo A."/>
            <person name="Thoen E."/>
            <person name="Andreopoulos B."/>
            <person name="Lu D."/>
            <person name="Skrede I."/>
            <person name="Drula E."/>
            <person name="Henrissat B."/>
            <person name="Morin E."/>
            <person name="Kohler A."/>
            <person name="Barry K."/>
            <person name="LaButti K."/>
            <person name="Morin E."/>
            <person name="Salamov A."/>
            <person name="Lipzen A."/>
            <person name="Mereny Z."/>
            <person name="Hegedus B."/>
            <person name="Baldrian P."/>
            <person name="Stursova M."/>
            <person name="Weitz H."/>
            <person name="Taylor A."/>
            <person name="Grigoriev I.V."/>
            <person name="Nagy L.G."/>
            <person name="Martin F."/>
            <person name="Kauserud H."/>
        </authorList>
    </citation>
    <scope>NUCLEOTIDE SEQUENCE</scope>
    <source>
        <strain evidence="1">9284</strain>
    </source>
</reference>
<dbReference type="Proteomes" id="UP001221142">
    <property type="component" value="Unassembled WGS sequence"/>
</dbReference>
<proteinExistence type="predicted"/>
<sequence>MAPLNLLAFGASRNIGYFAAIRLLEQGATVTFLLRSTSIFDEDTAIQAYVKSGHVRLLKGDALNESDVRAAWQAAGTVDAIIFTVGLYPSGFSLTKGMTINPHNAVTQCLLNVLCTMPTYPSAPQPKLVVLSSTGLTPAAFSALPFALKPLYALLGGPHRDKIAMEYVIAHCAGWAWDPKAESTPTIDLFGEGWTERTGLPAPGTLKHALIVRAGMLTDGPCTADAGGKTYRVSEQELGGYTLSRRDAAHFVADALTRRWDEFDNKRVNVSY</sequence>
<dbReference type="InterPro" id="IPR036291">
    <property type="entry name" value="NAD(P)-bd_dom_sf"/>
</dbReference>
<dbReference type="EMBL" id="JARKIF010000002">
    <property type="protein sequence ID" value="KAJ7647037.1"/>
    <property type="molecule type" value="Genomic_DNA"/>
</dbReference>
<name>A0AAD7CF51_9AGAR</name>
<accession>A0AAD7CF51</accession>
<keyword evidence="2" id="KW-1185">Reference proteome</keyword>